<sequence length="239" mass="26365">MTTAERTIIFFLAILCGVRVADCFGIGIRQRATAASEGVVALRMGASDDAKQLQEKAELLRKEISSFEQNKVDATRREKAAVQKEQAKKQEKRNRYSAEIPIFKQDGSTVVERVDFPPRHKDGSSYIDVAEAFLPLGMIFGESEVFPGAVCVDELAEGSNAEAAGVQVGDLLRACTACQTIMDTPAWQILAGGIGMPKTKRYMYSIDGRPFEEVMEALSSNRMDPEQRPVVLVLEKRND</sequence>
<evidence type="ECO:0000313" key="3">
    <source>
        <dbReference type="EMBL" id="CAD9283132.1"/>
    </source>
</evidence>
<evidence type="ECO:0000256" key="2">
    <source>
        <dbReference type="SAM" id="SignalP"/>
    </source>
</evidence>
<dbReference type="EMBL" id="HBGK01023296">
    <property type="protein sequence ID" value="CAD9283132.1"/>
    <property type="molecule type" value="Transcribed_RNA"/>
</dbReference>
<keyword evidence="1" id="KW-0175">Coiled coil</keyword>
<dbReference type="AlphaFoldDB" id="A0A7S1V1G7"/>
<feature type="coiled-coil region" evidence="1">
    <location>
        <begin position="43"/>
        <end position="99"/>
    </location>
</feature>
<feature type="chain" id="PRO_5031444706" description="PDZ domain-containing protein" evidence="2">
    <location>
        <begin position="24"/>
        <end position="239"/>
    </location>
</feature>
<proteinExistence type="predicted"/>
<keyword evidence="2" id="KW-0732">Signal</keyword>
<gene>
    <name evidence="3" type="ORF">GOCE00092_LOCUS12044</name>
</gene>
<protein>
    <recommendedName>
        <fullName evidence="4">PDZ domain-containing protein</fullName>
    </recommendedName>
</protein>
<evidence type="ECO:0008006" key="4">
    <source>
        <dbReference type="Google" id="ProtNLM"/>
    </source>
</evidence>
<name>A0A7S1V1G7_9STRA</name>
<feature type="signal peptide" evidence="2">
    <location>
        <begin position="1"/>
        <end position="23"/>
    </location>
</feature>
<accession>A0A7S1V1G7</accession>
<organism evidence="3">
    <name type="scientific">Grammatophora oceanica</name>
    <dbReference type="NCBI Taxonomy" id="210454"/>
    <lineage>
        <taxon>Eukaryota</taxon>
        <taxon>Sar</taxon>
        <taxon>Stramenopiles</taxon>
        <taxon>Ochrophyta</taxon>
        <taxon>Bacillariophyta</taxon>
        <taxon>Fragilariophyceae</taxon>
        <taxon>Fragilariophycidae</taxon>
        <taxon>Rhabdonematales</taxon>
        <taxon>Grammatophoraceae</taxon>
        <taxon>Grammatophora</taxon>
    </lineage>
</organism>
<evidence type="ECO:0000256" key="1">
    <source>
        <dbReference type="SAM" id="Coils"/>
    </source>
</evidence>
<reference evidence="3" key="1">
    <citation type="submission" date="2021-01" db="EMBL/GenBank/DDBJ databases">
        <authorList>
            <person name="Corre E."/>
            <person name="Pelletier E."/>
            <person name="Niang G."/>
            <person name="Scheremetjew M."/>
            <person name="Finn R."/>
            <person name="Kale V."/>
            <person name="Holt S."/>
            <person name="Cochrane G."/>
            <person name="Meng A."/>
            <person name="Brown T."/>
            <person name="Cohen L."/>
        </authorList>
    </citation>
    <scope>NUCLEOTIDE SEQUENCE</scope>
    <source>
        <strain evidence="3">CCMP 410</strain>
    </source>
</reference>